<keyword evidence="3" id="KW-0238">DNA-binding</keyword>
<keyword evidence="2" id="KW-0680">Restriction system</keyword>
<feature type="domain" description="Type I restriction modification DNA specificity" evidence="5">
    <location>
        <begin position="189"/>
        <end position="370"/>
    </location>
</feature>
<feature type="domain" description="Type I restriction modification DNA specificity" evidence="5">
    <location>
        <begin position="87"/>
        <end position="172"/>
    </location>
</feature>
<evidence type="ECO:0000256" key="2">
    <source>
        <dbReference type="ARBA" id="ARBA00022747"/>
    </source>
</evidence>
<gene>
    <name evidence="6" type="ORF">EZJ44_03105</name>
</gene>
<dbReference type="GO" id="GO:0004519">
    <property type="term" value="F:endonuclease activity"/>
    <property type="evidence" value="ECO:0007669"/>
    <property type="project" value="UniProtKB-KW"/>
</dbReference>
<comment type="similarity">
    <text evidence="1">Belongs to the type-I restriction system S methylase family.</text>
</comment>
<dbReference type="PANTHER" id="PTHR43140:SF1">
    <property type="entry name" value="TYPE I RESTRICTION ENZYME ECOKI SPECIFICITY SUBUNIT"/>
    <property type="match status" value="1"/>
</dbReference>
<dbReference type="GO" id="GO:0003677">
    <property type="term" value="F:DNA binding"/>
    <property type="evidence" value="ECO:0007669"/>
    <property type="project" value="UniProtKB-KW"/>
</dbReference>
<keyword evidence="6" id="KW-0255">Endonuclease</keyword>
<evidence type="ECO:0000313" key="7">
    <source>
        <dbReference type="Proteomes" id="UP000293036"/>
    </source>
</evidence>
<dbReference type="Gene3D" id="3.90.220.20">
    <property type="entry name" value="DNA methylase specificity domains"/>
    <property type="match status" value="2"/>
</dbReference>
<keyword evidence="6" id="KW-0378">Hydrolase</keyword>
<accession>A0A4V2KR90</accession>
<name>A0A4V2KR90_9ACTO</name>
<dbReference type="EMBL" id="SJDT01000002">
    <property type="protein sequence ID" value="TBW22899.1"/>
    <property type="molecule type" value="Genomic_DNA"/>
</dbReference>
<dbReference type="CDD" id="cd17274">
    <property type="entry name" value="RMtype1_S_Eco540ANI-TRD1-CR1_like"/>
    <property type="match status" value="1"/>
</dbReference>
<dbReference type="CDD" id="cd17268">
    <property type="entry name" value="RMtype1_S_Ara36733I_TRD1-CR1_like"/>
    <property type="match status" value="1"/>
</dbReference>
<proteinExistence type="inferred from homology"/>
<dbReference type="OrthoDB" id="3197085at2"/>
<dbReference type="PANTHER" id="PTHR43140">
    <property type="entry name" value="TYPE-1 RESTRICTION ENZYME ECOKI SPECIFICITY PROTEIN"/>
    <property type="match status" value="1"/>
</dbReference>
<keyword evidence="6" id="KW-0540">Nuclease</keyword>
<dbReference type="InterPro" id="IPR000055">
    <property type="entry name" value="Restrct_endonuc_typeI_TRD"/>
</dbReference>
<evidence type="ECO:0000256" key="4">
    <source>
        <dbReference type="ARBA" id="ARBA00038652"/>
    </source>
</evidence>
<evidence type="ECO:0000256" key="3">
    <source>
        <dbReference type="ARBA" id="ARBA00023125"/>
    </source>
</evidence>
<sequence length="390" mass="44990">MNKIEKLIAQLCPDGVPYDQLGNLLNYEQPTRYLVKSNDYFSDAPIPVLTAGQTFILGYTRETEGIYEASKEDPVIIFDDFTTAFQWVDFPFKAKSSAMKMLTPKTGDSTTLRFLFHLLQTIQYSPQNHARQWIGTYSNFRIPVPPLEVQEEIVRILDSFTQLEAELEAELEARKHQFTHYCNHAFSTEKIQEKSLGEMGDFRRGTSFQKIHIQDYGIPAIHYGEIFTYYGSQANKTRSFVAPERFAKKRTAWPGDVILATTSENDEDVAKAVAWLGSERIVISNDALIYRSDKLEPRYFSYFIRSDNFQNQKKKFLTGTKVRRISAQSLMKIDIPVPPLDEQKRIADILDMFDALANDISSGLPVEIEARRKQYEYYRDKLLSFEELPA</sequence>
<keyword evidence="7" id="KW-1185">Reference proteome</keyword>
<dbReference type="InterPro" id="IPR044946">
    <property type="entry name" value="Restrct_endonuc_typeI_TRD_sf"/>
</dbReference>
<dbReference type="Proteomes" id="UP000293036">
    <property type="component" value="Unassembled WGS sequence"/>
</dbReference>
<dbReference type="SUPFAM" id="SSF116734">
    <property type="entry name" value="DNA methylase specificity domain"/>
    <property type="match status" value="2"/>
</dbReference>
<evidence type="ECO:0000256" key="1">
    <source>
        <dbReference type="ARBA" id="ARBA00010923"/>
    </source>
</evidence>
<dbReference type="GO" id="GO:0009307">
    <property type="term" value="P:DNA restriction-modification system"/>
    <property type="evidence" value="ECO:0007669"/>
    <property type="project" value="UniProtKB-KW"/>
</dbReference>
<dbReference type="RefSeq" id="WP_131280002.1">
    <property type="nucleotide sequence ID" value="NZ_JBHSLR010000009.1"/>
</dbReference>
<evidence type="ECO:0000313" key="6">
    <source>
        <dbReference type="EMBL" id="TBW22899.1"/>
    </source>
</evidence>
<dbReference type="InterPro" id="IPR051212">
    <property type="entry name" value="Type-I_RE_S_subunit"/>
</dbReference>
<comment type="subunit">
    <text evidence="4">The methyltransferase is composed of M and S polypeptides.</text>
</comment>
<reference evidence="6 7" key="1">
    <citation type="submission" date="2019-02" db="EMBL/GenBank/DDBJ databases">
        <title>Arcanobacterium bovis sp. nov., isolated from the milk of a cow with mastitis.</title>
        <authorList>
            <person name="Sammra O."/>
            <person name="Foster G."/>
            <person name="Hassan A."/>
            <person name="Alssahen M."/>
            <person name="Laemmler C."/>
            <person name="Borowiak M."/>
            <person name="Malorny B."/>
            <person name="Abdulmawjood A."/>
        </authorList>
    </citation>
    <scope>NUCLEOTIDE SEQUENCE [LARGE SCALE GENOMIC DNA]</scope>
    <source>
        <strain evidence="6 7">C605018/01/1</strain>
    </source>
</reference>
<dbReference type="AlphaFoldDB" id="A0A4V2KR90"/>
<dbReference type="Pfam" id="PF01420">
    <property type="entry name" value="Methylase_S"/>
    <property type="match status" value="2"/>
</dbReference>
<evidence type="ECO:0000259" key="5">
    <source>
        <dbReference type="Pfam" id="PF01420"/>
    </source>
</evidence>
<organism evidence="6 7">
    <name type="scientific">Arcanobacterium bovis</name>
    <dbReference type="NCBI Taxonomy" id="2529275"/>
    <lineage>
        <taxon>Bacteria</taxon>
        <taxon>Bacillati</taxon>
        <taxon>Actinomycetota</taxon>
        <taxon>Actinomycetes</taxon>
        <taxon>Actinomycetales</taxon>
        <taxon>Actinomycetaceae</taxon>
        <taxon>Arcanobacterium</taxon>
    </lineage>
</organism>
<comment type="caution">
    <text evidence="6">The sequence shown here is derived from an EMBL/GenBank/DDBJ whole genome shotgun (WGS) entry which is preliminary data.</text>
</comment>
<protein>
    <submittedName>
        <fullName evidence="6">Restriction endonuclease subunit S</fullName>
    </submittedName>
</protein>